<accession>A0A915HYS3</accession>
<evidence type="ECO:0000313" key="2">
    <source>
        <dbReference type="WBParaSite" id="nRc.2.0.1.t06722-RA"/>
    </source>
</evidence>
<proteinExistence type="predicted"/>
<dbReference type="AlphaFoldDB" id="A0A915HYS3"/>
<name>A0A915HYS3_ROMCU</name>
<evidence type="ECO:0000313" key="1">
    <source>
        <dbReference type="Proteomes" id="UP000887565"/>
    </source>
</evidence>
<protein>
    <submittedName>
        <fullName evidence="2">Uncharacterized protein</fullName>
    </submittedName>
</protein>
<dbReference type="Proteomes" id="UP000887565">
    <property type="component" value="Unplaced"/>
</dbReference>
<organism evidence="1 2">
    <name type="scientific">Romanomermis culicivorax</name>
    <name type="common">Nematode worm</name>
    <dbReference type="NCBI Taxonomy" id="13658"/>
    <lineage>
        <taxon>Eukaryota</taxon>
        <taxon>Metazoa</taxon>
        <taxon>Ecdysozoa</taxon>
        <taxon>Nematoda</taxon>
        <taxon>Enoplea</taxon>
        <taxon>Dorylaimia</taxon>
        <taxon>Mermithida</taxon>
        <taxon>Mermithoidea</taxon>
        <taxon>Mermithidae</taxon>
        <taxon>Romanomermis</taxon>
    </lineage>
</organism>
<reference evidence="2" key="1">
    <citation type="submission" date="2022-11" db="UniProtKB">
        <authorList>
            <consortium name="WormBaseParasite"/>
        </authorList>
    </citation>
    <scope>IDENTIFICATION</scope>
</reference>
<dbReference type="WBParaSite" id="nRc.2.0.1.t06722-RA">
    <property type="protein sequence ID" value="nRc.2.0.1.t06722-RA"/>
    <property type="gene ID" value="nRc.2.0.1.g06722"/>
</dbReference>
<keyword evidence="1" id="KW-1185">Reference proteome</keyword>
<sequence length="115" mass="13084">MFLGLEPFFTHQQNLVEDLVNDLQFIEELTIVICSNIKAFDFNEISKIYPSTTLVSSSLGSVKRFEYRISLLKGFVGGARVVPALANVQLIVEKIHEVFLLFKCFQLLLSKQTDK</sequence>